<keyword evidence="3" id="KW-1133">Transmembrane helix</keyword>
<evidence type="ECO:0000256" key="2">
    <source>
        <dbReference type="ARBA" id="ARBA00022692"/>
    </source>
</evidence>
<evidence type="ECO:0000256" key="5">
    <source>
        <dbReference type="SAM" id="MobiDB-lite"/>
    </source>
</evidence>
<dbReference type="InterPro" id="IPR007452">
    <property type="entry name" value="TamB_C"/>
</dbReference>
<dbReference type="RefSeq" id="WP_130539338.1">
    <property type="nucleotide sequence ID" value="NZ_CP042431.1"/>
</dbReference>
<protein>
    <submittedName>
        <fullName evidence="7">Uncharacterized protein DUF490</fullName>
    </submittedName>
</protein>
<evidence type="ECO:0000313" key="8">
    <source>
        <dbReference type="Proteomes" id="UP000293874"/>
    </source>
</evidence>
<evidence type="ECO:0000259" key="6">
    <source>
        <dbReference type="Pfam" id="PF04357"/>
    </source>
</evidence>
<dbReference type="PANTHER" id="PTHR36985">
    <property type="entry name" value="TRANSLOCATION AND ASSEMBLY MODULE SUBUNIT TAMB"/>
    <property type="match status" value="1"/>
</dbReference>
<feature type="region of interest" description="Disordered" evidence="5">
    <location>
        <begin position="1575"/>
        <end position="1604"/>
    </location>
</feature>
<dbReference type="Proteomes" id="UP000293874">
    <property type="component" value="Unassembled WGS sequence"/>
</dbReference>
<dbReference type="Pfam" id="PF04357">
    <property type="entry name" value="TamB"/>
    <property type="match status" value="1"/>
</dbReference>
<feature type="domain" description="Translocation and assembly module TamB C-terminal" evidence="6">
    <location>
        <begin position="1095"/>
        <end position="1568"/>
    </location>
</feature>
<evidence type="ECO:0000256" key="3">
    <source>
        <dbReference type="ARBA" id="ARBA00022989"/>
    </source>
</evidence>
<dbReference type="EMBL" id="SGXA01000001">
    <property type="protein sequence ID" value="RZS74913.1"/>
    <property type="molecule type" value="Genomic_DNA"/>
</dbReference>
<dbReference type="PANTHER" id="PTHR36985:SF1">
    <property type="entry name" value="TRANSLOCATION AND ASSEMBLY MODULE SUBUNIT TAMB"/>
    <property type="match status" value="1"/>
</dbReference>
<name>A0A4Q7N0T7_9BACT</name>
<proteinExistence type="predicted"/>
<sequence>MLVLIALIVLVWLALQTTPVQNWLVKQVTHRLSKDLQTTVSINHVDFALFNKMSLEGTLIKDRLEDTLLYAGALKVNITDWFFFKDKIELKYLGLHDAVIHLNRTDSIWNYRFIIDHFAGPKETSSGKGSINLDLKTIDLDNVTLHQKDAWRGEDQLLRIGSLDIDAQHVSLADKQLYINTIVIDKPLFAILNYDGNRPDSLRPKSVDTTYVNDPNNLRWNAGNWDIRIANLTLKDGTFKSDVQNNRQPYDYFDGAHIQFSDIQGDFRDVRFKQDSIIGKIKLSTIERSGLVVKNLNANFKWHPEAMEFHNLDLRTNRSHLHHFFAMRYNTFDDMSDFITKVRMEGDFDEAWLESDDIAFFAPEMKEWKKKVRINGKIRGSIDNLSAKKITIESGQNAYLNGNISLRGLPDIDKTFIDFEATDFRTTYKDAIAIIPQLQHITQPRLDHVEYLRFRGNFTGFVKDFVTYGTIETNLGTLVTDVNMKFPDVGHTNYNGNLKTNGFDLGRFLDVPQLGRISFQGSVNGQGLRTGNLNAKLDGKIQSLEANGYDYRNIEVKGTVAKRLFNGELMVNDSNLIAKLNGLVDFSKQLPEFNFDADISKINLKNLKLAKDSIEGYGKFDFDFTGNNIDNFLGTARIYDASVFKNSRRISFDSLYVESKVMGNNKVITVLSNEFDAALVGDFSIMELPAAFRSFLNKYFPSYIKPATTLKNENFSFVITTKKVEDYLDFVDKNLGGFNFSTVAGRINSKENMLDLNAEVPQFNYKNVTVYNVSLKGIGNRDSLSLESTIADVYINDSLHFPGTTIKIGSANDLSRVSIKTSASQTINTASIAAKVQTMPRGVRITFDKSNFDVNGKNWLIEKDGEMVFSEDLVSADGVRIYSGDQEILVTTHPSDIGNTNDIRVSLKKINIGDFAPYVVKKNRLEGLLNANIDIMDPFRKMQVDLSGEAEQFRLDDDSIGKVTLTGNYSMRSGIVNFGAISKNDNYNFNLTGAYTISDSTNTRLPLDINGEFSNMRIKLLQQYLSGVFSDLDGFATGDLRVSGPTDELNYTGQVALKDAQLRVNYTNVLYKIPAASFDFRDGFIDFGAFPIRDEFGNTGTVSKGILKHKGFDDLEFDFAMNTNKLLVLATNGTGKDAYFGTVFAKANMSLKGPLADMRMDIRGEPADSSKLYIRSGPSRESGQADFIVWKVYGREMTPPKQFQESNLTVNLDISANNYANMYVILDELTGDIIKANGHGNLKIKAGTDGDFTITGRYEIDRGNYNFSFQSFLRKPFTLREGVGNYIQWKGDPYDADIKVDAEYHAENVRFSDLGLDQFSIQAGTSGGVNNAVRKYRGEVVVVASLTEKLMRPTIKFAIELPQGSALKNDPDALAILQRIQNDENELNKQVAFLIVFNSFGPLQTGSQSGLGNIAFEGVVIGSISGMVSGALSKWSSNIFQKIFNDKSIKVNFNAQLYSGYNLVDNTDRNRINYDRSNLNLNIGKSFLNERLTFTFGSALDFGLSTEQVQATKNLQFLPDITAEWKIRPDGKLVLTFFYRDSYNYLTGTGVGARQNRSGASISYRRDFDNIGELLRGERKRKPKAALPPAPKKVDSAGTNNSGN</sequence>
<accession>A0A4Q7N0T7</accession>
<organism evidence="7 8">
    <name type="scientific">Pseudobacter ginsenosidimutans</name>
    <dbReference type="NCBI Taxonomy" id="661488"/>
    <lineage>
        <taxon>Bacteria</taxon>
        <taxon>Pseudomonadati</taxon>
        <taxon>Bacteroidota</taxon>
        <taxon>Chitinophagia</taxon>
        <taxon>Chitinophagales</taxon>
        <taxon>Chitinophagaceae</taxon>
        <taxon>Pseudobacter</taxon>
    </lineage>
</organism>
<comment type="caution">
    <text evidence="7">The sequence shown here is derived from an EMBL/GenBank/DDBJ whole genome shotgun (WGS) entry which is preliminary data.</text>
</comment>
<dbReference type="GO" id="GO:0009306">
    <property type="term" value="P:protein secretion"/>
    <property type="evidence" value="ECO:0007669"/>
    <property type="project" value="InterPro"/>
</dbReference>
<dbReference type="OrthoDB" id="680700at2"/>
<evidence type="ECO:0000256" key="1">
    <source>
        <dbReference type="ARBA" id="ARBA00004167"/>
    </source>
</evidence>
<reference evidence="7 8" key="1">
    <citation type="submission" date="2019-02" db="EMBL/GenBank/DDBJ databases">
        <title>Genomic Encyclopedia of Type Strains, Phase IV (KMG-IV): sequencing the most valuable type-strain genomes for metagenomic binning, comparative biology and taxonomic classification.</title>
        <authorList>
            <person name="Goeker M."/>
        </authorList>
    </citation>
    <scope>NUCLEOTIDE SEQUENCE [LARGE SCALE GENOMIC DNA]</scope>
    <source>
        <strain evidence="7 8">DSM 18116</strain>
    </source>
</reference>
<keyword evidence="4" id="KW-0472">Membrane</keyword>
<dbReference type="GO" id="GO:0005886">
    <property type="term" value="C:plasma membrane"/>
    <property type="evidence" value="ECO:0007669"/>
    <property type="project" value="InterPro"/>
</dbReference>
<evidence type="ECO:0000256" key="4">
    <source>
        <dbReference type="ARBA" id="ARBA00023136"/>
    </source>
</evidence>
<keyword evidence="2" id="KW-0812">Transmembrane</keyword>
<keyword evidence="8" id="KW-1185">Reference proteome</keyword>
<comment type="subcellular location">
    <subcellularLocation>
        <location evidence="1">Membrane</location>
        <topology evidence="1">Single-pass membrane protein</topology>
    </subcellularLocation>
</comment>
<gene>
    <name evidence="7" type="ORF">EV199_0764</name>
</gene>
<evidence type="ECO:0000313" key="7">
    <source>
        <dbReference type="EMBL" id="RZS74913.1"/>
    </source>
</evidence>